<organism evidence="2 3">
    <name type="scientific">Zingiber officinale</name>
    <name type="common">Ginger</name>
    <name type="synonym">Amomum zingiber</name>
    <dbReference type="NCBI Taxonomy" id="94328"/>
    <lineage>
        <taxon>Eukaryota</taxon>
        <taxon>Viridiplantae</taxon>
        <taxon>Streptophyta</taxon>
        <taxon>Embryophyta</taxon>
        <taxon>Tracheophyta</taxon>
        <taxon>Spermatophyta</taxon>
        <taxon>Magnoliopsida</taxon>
        <taxon>Liliopsida</taxon>
        <taxon>Zingiberales</taxon>
        <taxon>Zingiberaceae</taxon>
        <taxon>Zingiber</taxon>
    </lineage>
</organism>
<dbReference type="InterPro" id="IPR053288">
    <property type="entry name" value="TGD_Bridge_Protein"/>
</dbReference>
<dbReference type="AlphaFoldDB" id="A0A8J5CVZ3"/>
<dbReference type="Proteomes" id="UP000734854">
    <property type="component" value="Unassembled WGS sequence"/>
</dbReference>
<accession>A0A8J5CVZ3</accession>
<comment type="caution">
    <text evidence="2">The sequence shown here is derived from an EMBL/GenBank/DDBJ whole genome shotgun (WGS) entry which is preliminary data.</text>
</comment>
<reference evidence="2 3" key="1">
    <citation type="submission" date="2020-08" db="EMBL/GenBank/DDBJ databases">
        <title>Plant Genome Project.</title>
        <authorList>
            <person name="Zhang R.-G."/>
        </authorList>
    </citation>
    <scope>NUCLEOTIDE SEQUENCE [LARGE SCALE GENOMIC DNA]</scope>
    <source>
        <tissue evidence="2">Rhizome</tissue>
    </source>
</reference>
<dbReference type="PANTHER" id="PTHR34201">
    <property type="entry name" value="GLYCINE-RICH PROTEIN"/>
    <property type="match status" value="1"/>
</dbReference>
<dbReference type="EMBL" id="JACMSC010000020">
    <property type="protein sequence ID" value="KAG6472076.1"/>
    <property type="molecule type" value="Genomic_DNA"/>
</dbReference>
<keyword evidence="3" id="KW-1185">Reference proteome</keyword>
<keyword evidence="1" id="KW-1133">Transmembrane helix</keyword>
<dbReference type="PANTHER" id="PTHR34201:SF12">
    <property type="entry name" value="PROTEIN TRIGALACTOSYLDIACYLGLYCEROL 5, CHLOROPLASTIC"/>
    <property type="match status" value="1"/>
</dbReference>
<protein>
    <submittedName>
        <fullName evidence="2">Uncharacterized protein</fullName>
    </submittedName>
</protein>
<proteinExistence type="predicted"/>
<gene>
    <name evidence="2" type="ORF">ZIOFF_069531</name>
</gene>
<name>A0A8J5CVZ3_ZINOF</name>
<evidence type="ECO:0000313" key="3">
    <source>
        <dbReference type="Proteomes" id="UP000734854"/>
    </source>
</evidence>
<feature type="transmembrane region" description="Helical" evidence="1">
    <location>
        <begin position="9"/>
        <end position="27"/>
    </location>
</feature>
<evidence type="ECO:0000313" key="2">
    <source>
        <dbReference type="EMBL" id="KAG6472076.1"/>
    </source>
</evidence>
<evidence type="ECO:0000256" key="1">
    <source>
        <dbReference type="SAM" id="Phobius"/>
    </source>
</evidence>
<feature type="transmembrane region" description="Helical" evidence="1">
    <location>
        <begin position="39"/>
        <end position="59"/>
    </location>
</feature>
<sequence length="180" mass="19595">MVLTSFDGVGIGLGFGIGCGFGVGWGFGGMPLNTFGMGIGGGCGVGFGLGWGFGTAFGCKYRTSKVSFQGLENGNERIRDETSVPVSSKQSHMEREDVHWCISVVDITSLELGTFAFFAVVAAAMVEVDDYDRYVVMDQLPDPLLHVFDVVVSHLPFLRCFGDDNLYKSLCYPLRRRNHN</sequence>
<keyword evidence="1" id="KW-0472">Membrane</keyword>
<keyword evidence="1" id="KW-0812">Transmembrane</keyword>